<feature type="domain" description="Glycosyltransferase subfamily 4-like N-terminal" evidence="1">
    <location>
        <begin position="14"/>
        <end position="165"/>
    </location>
</feature>
<dbReference type="Proteomes" id="UP000053070">
    <property type="component" value="Unassembled WGS sequence"/>
</dbReference>
<dbReference type="PANTHER" id="PTHR45947">
    <property type="entry name" value="SULFOQUINOVOSYL TRANSFERASE SQD2"/>
    <property type="match status" value="1"/>
</dbReference>
<dbReference type="InterPro" id="IPR050194">
    <property type="entry name" value="Glycosyltransferase_grp1"/>
</dbReference>
<comment type="caution">
    <text evidence="2">The sequence shown here is derived from an EMBL/GenBank/DDBJ whole genome shotgun (WGS) entry which is preliminary data.</text>
</comment>
<dbReference type="Gene3D" id="3.40.50.2000">
    <property type="entry name" value="Glycogen Phosphorylase B"/>
    <property type="match status" value="2"/>
</dbReference>
<proteinExistence type="predicted"/>
<accession>A0A0G9MND2</accession>
<evidence type="ECO:0000313" key="2">
    <source>
        <dbReference type="EMBL" id="KLE32205.1"/>
    </source>
</evidence>
<keyword evidence="3" id="KW-1185">Reference proteome</keyword>
<protein>
    <submittedName>
        <fullName evidence="2">GDP-mannose-dependent alpha-mannosyltransferase</fullName>
    </submittedName>
</protein>
<dbReference type="AlphaFoldDB" id="A0A0G9MND2"/>
<reference evidence="2 3" key="1">
    <citation type="submission" date="2015-04" db="EMBL/GenBank/DDBJ databases">
        <title>The draft genome sequence of Erythrobacr gangjinensis K7-2.</title>
        <authorList>
            <person name="Zhuang L."/>
            <person name="Liu Y."/>
            <person name="Shao Z."/>
        </authorList>
    </citation>
    <scope>NUCLEOTIDE SEQUENCE [LARGE SCALE GENOMIC DNA]</scope>
    <source>
        <strain evidence="2 3">K7-2</strain>
    </source>
</reference>
<dbReference type="InterPro" id="IPR028098">
    <property type="entry name" value="Glyco_trans_4-like_N"/>
</dbReference>
<dbReference type="CDD" id="cd03814">
    <property type="entry name" value="GT4-like"/>
    <property type="match status" value="1"/>
</dbReference>
<dbReference type="GO" id="GO:0016757">
    <property type="term" value="F:glycosyltransferase activity"/>
    <property type="evidence" value="ECO:0007669"/>
    <property type="project" value="UniProtKB-KW"/>
</dbReference>
<dbReference type="STRING" id="502682.BMF35_a0720"/>
<evidence type="ECO:0000313" key="3">
    <source>
        <dbReference type="Proteomes" id="UP000053070"/>
    </source>
</evidence>
<dbReference type="EMBL" id="LBHC01000002">
    <property type="protein sequence ID" value="KLE32205.1"/>
    <property type="molecule type" value="Genomic_DNA"/>
</dbReference>
<keyword evidence="2" id="KW-0808">Transferase</keyword>
<evidence type="ECO:0000259" key="1">
    <source>
        <dbReference type="Pfam" id="PF13439"/>
    </source>
</evidence>
<dbReference type="Pfam" id="PF13692">
    <property type="entry name" value="Glyco_trans_1_4"/>
    <property type="match status" value="1"/>
</dbReference>
<dbReference type="PATRIC" id="fig|502682.8.peg.1751"/>
<gene>
    <name evidence="2" type="ORF">AAW01_08570</name>
</gene>
<dbReference type="Pfam" id="PF13439">
    <property type="entry name" value="Glyco_transf_4"/>
    <property type="match status" value="1"/>
</dbReference>
<keyword evidence="2" id="KW-0328">Glycosyltransferase</keyword>
<dbReference type="PANTHER" id="PTHR45947:SF3">
    <property type="entry name" value="SULFOQUINOVOSYL TRANSFERASE SQD2"/>
    <property type="match status" value="1"/>
</dbReference>
<organism evidence="2 3">
    <name type="scientific">Aurantiacibacter gangjinensis</name>
    <dbReference type="NCBI Taxonomy" id="502682"/>
    <lineage>
        <taxon>Bacteria</taxon>
        <taxon>Pseudomonadati</taxon>
        <taxon>Pseudomonadota</taxon>
        <taxon>Alphaproteobacteria</taxon>
        <taxon>Sphingomonadales</taxon>
        <taxon>Erythrobacteraceae</taxon>
        <taxon>Aurantiacibacter</taxon>
    </lineage>
</organism>
<sequence length="347" mass="37411">MRIAIVTDAWHPQVNGVVRTLDAVIGELRGRGHEIEVISPDLFPSVPAPSYPEIRLALAGRRGVGARLAAFAPGSIHIATEGPLGWAARRHCIANSLPFTTAYHTQFPDYVSRRTGLPAGCIWPVMRRFHAPAARVMVATETIAQQLSANRIGPLHHWSRGVDTAIFHPDHLPPEFYFSLPRPIQLYVGRVAVEKNLEAFLGSAHPGSKVVVGDGPALEKLSAQYPDAYFMGRRTGEALARCYAGADVFVFPSRTDTFGLVMIEALACGTPVAAYPVAGPLDVLDSECGVMDEDLDAAIASALHLDRRTCRQIGRGFSWSASANQFLAGLEPIGAAQSARHPRLLSA</sequence>
<name>A0A0G9MND2_9SPHN</name>
<dbReference type="OrthoDB" id="5490290at2"/>
<dbReference type="SUPFAM" id="SSF53756">
    <property type="entry name" value="UDP-Glycosyltransferase/glycogen phosphorylase"/>
    <property type="match status" value="1"/>
</dbReference>